<dbReference type="PATRIC" id="fig|476652.3.peg.2437"/>
<keyword evidence="2" id="KW-1185">Reference proteome</keyword>
<evidence type="ECO:0000313" key="1">
    <source>
        <dbReference type="EMBL" id="KLU65714.1"/>
    </source>
</evidence>
<dbReference type="Proteomes" id="UP000036356">
    <property type="component" value="Unassembled WGS sequence"/>
</dbReference>
<organism evidence="1 2">
    <name type="scientific">Desulfosporosinus acididurans</name>
    <dbReference type="NCBI Taxonomy" id="476652"/>
    <lineage>
        <taxon>Bacteria</taxon>
        <taxon>Bacillati</taxon>
        <taxon>Bacillota</taxon>
        <taxon>Clostridia</taxon>
        <taxon>Eubacteriales</taxon>
        <taxon>Desulfitobacteriaceae</taxon>
        <taxon>Desulfosporosinus</taxon>
    </lineage>
</organism>
<accession>A0A0J1FQE6</accession>
<sequence>MVEDKFLTQERCSRCGSPLNIRTMSRMNEDILCLDCAEAEKDHPRYREAAEAELEQVKAGNYNYPGLFVDKKYPF</sequence>
<dbReference type="RefSeq" id="WP_047810197.1">
    <property type="nucleotide sequence ID" value="NZ_LDZY01000007.1"/>
</dbReference>
<name>A0A0J1FQE6_9FIRM</name>
<evidence type="ECO:0008006" key="3">
    <source>
        <dbReference type="Google" id="ProtNLM"/>
    </source>
</evidence>
<dbReference type="AlphaFoldDB" id="A0A0J1FQE6"/>
<reference evidence="1 2" key="1">
    <citation type="submission" date="2015-06" db="EMBL/GenBank/DDBJ databases">
        <title>Draft genome of the moderately acidophilic sulfate reducer Candidatus Desulfosporosinus acididurans strain M1.</title>
        <authorList>
            <person name="Poehlein A."/>
            <person name="Petzsch P."/>
            <person name="Johnson B.D."/>
            <person name="Schloemann M."/>
            <person name="Daniel R."/>
            <person name="Muehling M."/>
        </authorList>
    </citation>
    <scope>NUCLEOTIDE SEQUENCE [LARGE SCALE GENOMIC DNA]</scope>
    <source>
        <strain evidence="1 2">M1</strain>
    </source>
</reference>
<dbReference type="EMBL" id="LDZY01000007">
    <property type="protein sequence ID" value="KLU65714.1"/>
    <property type="molecule type" value="Genomic_DNA"/>
</dbReference>
<proteinExistence type="predicted"/>
<gene>
    <name evidence="1" type="ORF">DEAC_c23440</name>
</gene>
<protein>
    <recommendedName>
        <fullName evidence="3">Gamma-glutamylcyclotransferase</fullName>
    </recommendedName>
</protein>
<comment type="caution">
    <text evidence="1">The sequence shown here is derived from an EMBL/GenBank/DDBJ whole genome shotgun (WGS) entry which is preliminary data.</text>
</comment>
<dbReference type="STRING" id="476652.DEAC_c23440"/>
<evidence type="ECO:0000313" key="2">
    <source>
        <dbReference type="Proteomes" id="UP000036356"/>
    </source>
</evidence>